<feature type="domain" description="AB hydrolase-1" evidence="3">
    <location>
        <begin position="18"/>
        <end position="230"/>
    </location>
</feature>
<dbReference type="Proteomes" id="UP000068382">
    <property type="component" value="Unassembled WGS sequence"/>
</dbReference>
<proteinExistence type="predicted"/>
<dbReference type="InterPro" id="IPR000073">
    <property type="entry name" value="AB_hydrolase_1"/>
</dbReference>
<dbReference type="InterPro" id="IPR012354">
    <property type="entry name" value="Esterase_lipase"/>
</dbReference>
<dbReference type="PIRSF" id="PIRSF017388">
    <property type="entry name" value="Esterase_lipase"/>
    <property type="match status" value="1"/>
</dbReference>
<dbReference type="OrthoDB" id="8476759at2"/>
<feature type="active site" description="Charge relay system" evidence="1">
    <location>
        <position position="224"/>
    </location>
</feature>
<gene>
    <name evidence="4" type="ORF">TRIHO_08950</name>
</gene>
<comment type="caution">
    <text evidence="4">The sequence shown here is derived from an EMBL/GenBank/DDBJ whole genome shotgun (WGS) entry which is preliminary data.</text>
</comment>
<dbReference type="Gene3D" id="3.40.50.1820">
    <property type="entry name" value="alpha/beta hydrolase"/>
    <property type="match status" value="1"/>
</dbReference>
<organism evidence="4 5">
    <name type="scientific">Tritonibacter horizontis</name>
    <dbReference type="NCBI Taxonomy" id="1768241"/>
    <lineage>
        <taxon>Bacteria</taxon>
        <taxon>Pseudomonadati</taxon>
        <taxon>Pseudomonadota</taxon>
        <taxon>Alphaproteobacteria</taxon>
        <taxon>Rhodobacterales</taxon>
        <taxon>Paracoccaceae</taxon>
        <taxon>Tritonibacter</taxon>
    </lineage>
</organism>
<dbReference type="SUPFAM" id="SSF53474">
    <property type="entry name" value="alpha/beta-Hydrolases"/>
    <property type="match status" value="1"/>
</dbReference>
<keyword evidence="4" id="KW-0378">Hydrolase</keyword>
<dbReference type="EMBL" id="LPUY01000025">
    <property type="protein sequence ID" value="KUP94159.1"/>
    <property type="molecule type" value="Genomic_DNA"/>
</dbReference>
<feature type="site" description="Important for substrate specificity" evidence="2">
    <location>
        <position position="143"/>
    </location>
</feature>
<feature type="active site" description="Charge relay system" evidence="1">
    <location>
        <position position="194"/>
    </location>
</feature>
<evidence type="ECO:0000313" key="4">
    <source>
        <dbReference type="EMBL" id="KUP94159.1"/>
    </source>
</evidence>
<dbReference type="GeneID" id="93910560"/>
<dbReference type="Pfam" id="PF12697">
    <property type="entry name" value="Abhydrolase_6"/>
    <property type="match status" value="1"/>
</dbReference>
<dbReference type="EC" id="3.1.1.23" evidence="4"/>
<dbReference type="PATRIC" id="fig|1768241.3.peg.930"/>
<name>A0A132C0R2_9RHOB</name>
<dbReference type="InterPro" id="IPR029058">
    <property type="entry name" value="AB_hydrolase_fold"/>
</dbReference>
<protein>
    <submittedName>
        <fullName evidence="4">Thermostable monoacylglycerol lipase</fullName>
        <ecNumber evidence="4">3.1.1.23</ecNumber>
    </submittedName>
</protein>
<accession>A0A132C0R2</accession>
<evidence type="ECO:0000256" key="2">
    <source>
        <dbReference type="PIRSR" id="PIRSR017388-3"/>
    </source>
</evidence>
<evidence type="ECO:0000256" key="1">
    <source>
        <dbReference type="PIRSR" id="PIRSR017388-1"/>
    </source>
</evidence>
<dbReference type="AlphaFoldDB" id="A0A132C0R2"/>
<dbReference type="RefSeq" id="WP_025042432.1">
    <property type="nucleotide sequence ID" value="NZ_LPUY01000025.1"/>
</dbReference>
<evidence type="ECO:0000313" key="5">
    <source>
        <dbReference type="Proteomes" id="UP000068382"/>
    </source>
</evidence>
<keyword evidence="5" id="KW-1185">Reference proteome</keyword>
<evidence type="ECO:0000259" key="3">
    <source>
        <dbReference type="Pfam" id="PF12697"/>
    </source>
</evidence>
<sequence>MENDSTAPFLLEGSSCGVLLLHGFTSTPQSVRYVGHRLHARSGATVMAPLLAGHGTTPEDFAQTGFRDWLKSAEDALEALSARCTTVCVAGLSLGGTIALNLSIRRGDLVDRVATINGSTGLYSPQQMKAFFDGCTGDFQPGIGSDIKNPGYKETCYDRIPNAVTQERYVLVTATGQMLPLLDKPLLILQSRTDHVVSPENGKRIEGAVASRSITFCWLENSYHVATLDNDRELIVQELTNFLTAE</sequence>
<feature type="active site" description="Nucleophile" evidence="1">
    <location>
        <position position="93"/>
    </location>
</feature>
<reference evidence="4 5" key="1">
    <citation type="submission" date="2015-12" db="EMBL/GenBank/DDBJ databases">
        <title>Genome sequence of the marine Rhodobacteraceae strain O3.65, Candidatus Tritonibacter horizontis.</title>
        <authorList>
            <person name="Poehlein A."/>
            <person name="Giebel H.A."/>
            <person name="Voget S."/>
            <person name="Brinkhoff T."/>
        </authorList>
    </citation>
    <scope>NUCLEOTIDE SEQUENCE [LARGE SCALE GENOMIC DNA]</scope>
    <source>
        <strain evidence="4 5">O3.65</strain>
    </source>
</reference>
<dbReference type="GO" id="GO:0047372">
    <property type="term" value="F:monoacylglycerol lipase activity"/>
    <property type="evidence" value="ECO:0007669"/>
    <property type="project" value="UniProtKB-EC"/>
</dbReference>